<keyword evidence="8 11" id="KW-0472">Membrane</keyword>
<protein>
    <recommendedName>
        <fullName evidence="2">Type II secretion system protein H</fullName>
    </recommendedName>
    <alternativeName>
        <fullName evidence="10">General secretion pathway protein H</fullName>
    </alternativeName>
</protein>
<accession>A0A494XKP8</accession>
<evidence type="ECO:0000256" key="5">
    <source>
        <dbReference type="ARBA" id="ARBA00022519"/>
    </source>
</evidence>
<dbReference type="InterPro" id="IPR045584">
    <property type="entry name" value="Pilin-like"/>
</dbReference>
<evidence type="ECO:0000256" key="4">
    <source>
        <dbReference type="ARBA" id="ARBA00022481"/>
    </source>
</evidence>
<gene>
    <name evidence="13" type="ORF">D7S89_07730</name>
</gene>
<reference evidence="13 14" key="1">
    <citation type="submission" date="2018-10" db="EMBL/GenBank/DDBJ databases">
        <title>Paraburkholderia sp. 7MK8-2, isolated from soil.</title>
        <authorList>
            <person name="Gao Z.-H."/>
            <person name="Qiu L.-H."/>
        </authorList>
    </citation>
    <scope>NUCLEOTIDE SEQUENCE [LARGE SCALE GENOMIC DNA]</scope>
    <source>
        <strain evidence="13 14">7MK8-2</strain>
    </source>
</reference>
<comment type="caution">
    <text evidence="13">The sequence shown here is derived from an EMBL/GenBank/DDBJ whole genome shotgun (WGS) entry which is preliminary data.</text>
</comment>
<organism evidence="13 14">
    <name type="scientific">Trinickia fusca</name>
    <dbReference type="NCBI Taxonomy" id="2419777"/>
    <lineage>
        <taxon>Bacteria</taxon>
        <taxon>Pseudomonadati</taxon>
        <taxon>Pseudomonadota</taxon>
        <taxon>Betaproteobacteria</taxon>
        <taxon>Burkholderiales</taxon>
        <taxon>Burkholderiaceae</taxon>
        <taxon>Trinickia</taxon>
    </lineage>
</organism>
<dbReference type="Proteomes" id="UP000280434">
    <property type="component" value="Unassembled WGS sequence"/>
</dbReference>
<evidence type="ECO:0000256" key="6">
    <source>
        <dbReference type="ARBA" id="ARBA00022692"/>
    </source>
</evidence>
<comment type="similarity">
    <text evidence="9">Belongs to the GSP H family.</text>
</comment>
<dbReference type="AlphaFoldDB" id="A0A494XKP8"/>
<evidence type="ECO:0000313" key="13">
    <source>
        <dbReference type="EMBL" id="RKP51270.1"/>
    </source>
</evidence>
<dbReference type="Pfam" id="PF07963">
    <property type="entry name" value="N_methyl"/>
    <property type="match status" value="1"/>
</dbReference>
<dbReference type="RefSeq" id="WP_121277359.1">
    <property type="nucleotide sequence ID" value="NZ_RBZV01000002.1"/>
</dbReference>
<evidence type="ECO:0000256" key="9">
    <source>
        <dbReference type="ARBA" id="ARBA00025772"/>
    </source>
</evidence>
<evidence type="ECO:0000256" key="8">
    <source>
        <dbReference type="ARBA" id="ARBA00023136"/>
    </source>
</evidence>
<name>A0A494XKP8_9BURK</name>
<evidence type="ECO:0000256" key="2">
    <source>
        <dbReference type="ARBA" id="ARBA00021549"/>
    </source>
</evidence>
<dbReference type="GO" id="GO:0015627">
    <property type="term" value="C:type II protein secretion system complex"/>
    <property type="evidence" value="ECO:0007669"/>
    <property type="project" value="InterPro"/>
</dbReference>
<dbReference type="InterPro" id="IPR012902">
    <property type="entry name" value="N_methyl_site"/>
</dbReference>
<dbReference type="NCBIfam" id="TIGR02532">
    <property type="entry name" value="IV_pilin_GFxxxE"/>
    <property type="match status" value="1"/>
</dbReference>
<keyword evidence="14" id="KW-1185">Reference proteome</keyword>
<sequence>MRSKHALSKESYTRRRRCGGFTLAELLVVTTLIALMAVAASPSFLAWQTRDRVDASARALVASLAYAKSEAMRRGTRVVVCRLDAAERCAARAARDRGGVEWTAGWAVVADVGGLATILRRYLPEGPVLVKSSAAEVGFTPPVGQVIGGFRRFEISSRSASMQGRRPDSSRCVYIAAGGRARFVDGSCGSDA</sequence>
<evidence type="ECO:0000256" key="1">
    <source>
        <dbReference type="ARBA" id="ARBA00004377"/>
    </source>
</evidence>
<evidence type="ECO:0000256" key="3">
    <source>
        <dbReference type="ARBA" id="ARBA00022475"/>
    </source>
</evidence>
<evidence type="ECO:0000256" key="11">
    <source>
        <dbReference type="SAM" id="Phobius"/>
    </source>
</evidence>
<keyword evidence="6 11" id="KW-0812">Transmembrane</keyword>
<dbReference type="GO" id="GO:0005886">
    <property type="term" value="C:plasma membrane"/>
    <property type="evidence" value="ECO:0007669"/>
    <property type="project" value="UniProtKB-SubCell"/>
</dbReference>
<dbReference type="Gene3D" id="3.55.40.10">
    <property type="entry name" value="minor pseudopilin epsh domain"/>
    <property type="match status" value="1"/>
</dbReference>
<feature type="transmembrane region" description="Helical" evidence="11">
    <location>
        <begin position="21"/>
        <end position="47"/>
    </location>
</feature>
<evidence type="ECO:0000256" key="7">
    <source>
        <dbReference type="ARBA" id="ARBA00022989"/>
    </source>
</evidence>
<feature type="domain" description="General secretion pathway GspH" evidence="12">
    <location>
        <begin position="57"/>
        <end position="179"/>
    </location>
</feature>
<evidence type="ECO:0000313" key="14">
    <source>
        <dbReference type="Proteomes" id="UP000280434"/>
    </source>
</evidence>
<keyword evidence="3" id="KW-1003">Cell membrane</keyword>
<dbReference type="EMBL" id="RBZV01000002">
    <property type="protein sequence ID" value="RKP51270.1"/>
    <property type="molecule type" value="Genomic_DNA"/>
</dbReference>
<dbReference type="OrthoDB" id="8970652at2"/>
<dbReference type="SUPFAM" id="SSF54523">
    <property type="entry name" value="Pili subunits"/>
    <property type="match status" value="1"/>
</dbReference>
<dbReference type="GO" id="GO:0015628">
    <property type="term" value="P:protein secretion by the type II secretion system"/>
    <property type="evidence" value="ECO:0007669"/>
    <property type="project" value="InterPro"/>
</dbReference>
<evidence type="ECO:0000259" key="12">
    <source>
        <dbReference type="Pfam" id="PF12019"/>
    </source>
</evidence>
<comment type="subcellular location">
    <subcellularLocation>
        <location evidence="1">Cell inner membrane</location>
        <topology evidence="1">Single-pass membrane protein</topology>
    </subcellularLocation>
</comment>
<keyword evidence="5" id="KW-0997">Cell inner membrane</keyword>
<keyword evidence="7 11" id="KW-1133">Transmembrane helix</keyword>
<dbReference type="Pfam" id="PF12019">
    <property type="entry name" value="GspH"/>
    <property type="match status" value="1"/>
</dbReference>
<keyword evidence="4" id="KW-0488">Methylation</keyword>
<dbReference type="InterPro" id="IPR022346">
    <property type="entry name" value="T2SS_GspH"/>
</dbReference>
<proteinExistence type="inferred from homology"/>
<evidence type="ECO:0000256" key="10">
    <source>
        <dbReference type="ARBA" id="ARBA00030775"/>
    </source>
</evidence>